<dbReference type="PANTHER" id="PTHR43685:SF5">
    <property type="entry name" value="GLYCOSYLTRANSFERASE EPSE-RELATED"/>
    <property type="match status" value="1"/>
</dbReference>
<dbReference type="AlphaFoldDB" id="A0A0F5J6F5"/>
<dbReference type="SUPFAM" id="SSF53448">
    <property type="entry name" value="Nucleotide-diphospho-sugar transferases"/>
    <property type="match status" value="1"/>
</dbReference>
<name>A0A0F5J6F5_9BACT</name>
<evidence type="ECO:0000256" key="1">
    <source>
        <dbReference type="ARBA" id="ARBA00006739"/>
    </source>
</evidence>
<comment type="caution">
    <text evidence="5">The sequence shown here is derived from an EMBL/GenBank/DDBJ whole genome shotgun (WGS) entry which is preliminary data.</text>
</comment>
<evidence type="ECO:0000313" key="6">
    <source>
        <dbReference type="Proteomes" id="UP000033047"/>
    </source>
</evidence>
<accession>A0A0F5J6F5</accession>
<evidence type="ECO:0000256" key="3">
    <source>
        <dbReference type="ARBA" id="ARBA00022679"/>
    </source>
</evidence>
<dbReference type="PANTHER" id="PTHR43685">
    <property type="entry name" value="GLYCOSYLTRANSFERASE"/>
    <property type="match status" value="1"/>
</dbReference>
<dbReference type="GO" id="GO:0016757">
    <property type="term" value="F:glycosyltransferase activity"/>
    <property type="evidence" value="ECO:0007669"/>
    <property type="project" value="UniProtKB-KW"/>
</dbReference>
<proteinExistence type="inferred from homology"/>
<organism evidence="5 6">
    <name type="scientific">Parabacteroides goldsteinii DSM 19448 = WAL 12034</name>
    <dbReference type="NCBI Taxonomy" id="927665"/>
    <lineage>
        <taxon>Bacteria</taxon>
        <taxon>Pseudomonadati</taxon>
        <taxon>Bacteroidota</taxon>
        <taxon>Bacteroidia</taxon>
        <taxon>Bacteroidales</taxon>
        <taxon>Tannerellaceae</taxon>
        <taxon>Parabacteroides</taxon>
    </lineage>
</organism>
<dbReference type="STRING" id="927665.HMPREF1535_03566"/>
<dbReference type="Pfam" id="PF00535">
    <property type="entry name" value="Glycos_transf_2"/>
    <property type="match status" value="1"/>
</dbReference>
<dbReference type="InterPro" id="IPR050834">
    <property type="entry name" value="Glycosyltransf_2"/>
</dbReference>
<dbReference type="RefSeq" id="WP_046146979.1">
    <property type="nucleotide sequence ID" value="NZ_KQ033913.1"/>
</dbReference>
<dbReference type="Proteomes" id="UP000033047">
    <property type="component" value="Unassembled WGS sequence"/>
</dbReference>
<dbReference type="HOGENOM" id="CLU_025996_0_9_10"/>
<dbReference type="InterPro" id="IPR029044">
    <property type="entry name" value="Nucleotide-diphossugar_trans"/>
</dbReference>
<dbReference type="EMBL" id="AQHV01000015">
    <property type="protein sequence ID" value="KKB53338.1"/>
    <property type="molecule type" value="Genomic_DNA"/>
</dbReference>
<dbReference type="Gene3D" id="3.90.550.10">
    <property type="entry name" value="Spore Coat Polysaccharide Biosynthesis Protein SpsA, Chain A"/>
    <property type="match status" value="1"/>
</dbReference>
<evidence type="ECO:0000259" key="4">
    <source>
        <dbReference type="Pfam" id="PF00535"/>
    </source>
</evidence>
<feature type="domain" description="Glycosyltransferase 2-like" evidence="4">
    <location>
        <begin position="5"/>
        <end position="161"/>
    </location>
</feature>
<evidence type="ECO:0000256" key="2">
    <source>
        <dbReference type="ARBA" id="ARBA00022676"/>
    </source>
</evidence>
<protein>
    <recommendedName>
        <fullName evidence="4">Glycosyltransferase 2-like domain-containing protein</fullName>
    </recommendedName>
</protein>
<comment type="similarity">
    <text evidence="1">Belongs to the glycosyltransferase 2 family.</text>
</comment>
<keyword evidence="3" id="KW-0808">Transferase</keyword>
<keyword evidence="2" id="KW-0328">Glycosyltransferase</keyword>
<sequence length="275" mass="32194">MCLFSILISLYHKENPLFLRQSLKSIFTQTLSPTEVVLVEDGPLTDELYEVVKKIKNQHPELKVVPLPTNQGLGKALNEGLKHCSYDLVARMDTDDIAKPDRFEKQLAIFRKHPEVDVVGAWIDEFEGDTSNVLSVRKVPEWHGKIIQFAKRRCPVNHPVVMFRKSAVLKVGGYKHFPLFEDYYLWMRMLINGARFYNIQESLLFFRFTPDMFRRRGGLKYAVTEMRLQYLFYQIGFINIFTMMKNISIRLVVRLLPNSLRSSLYKRTIRNNGLL</sequence>
<dbReference type="InterPro" id="IPR001173">
    <property type="entry name" value="Glyco_trans_2-like"/>
</dbReference>
<dbReference type="PATRIC" id="fig|927665.4.peg.3667"/>
<dbReference type="CDD" id="cd04195">
    <property type="entry name" value="GT2_AmsE_like"/>
    <property type="match status" value="1"/>
</dbReference>
<evidence type="ECO:0000313" key="5">
    <source>
        <dbReference type="EMBL" id="KKB53338.1"/>
    </source>
</evidence>
<reference evidence="5 6" key="1">
    <citation type="submission" date="2013-04" db="EMBL/GenBank/DDBJ databases">
        <title>The Genome Sequence of Parabacteroides goldsteinii DSM 19448.</title>
        <authorList>
            <consortium name="The Broad Institute Genomics Platform"/>
            <person name="Earl A."/>
            <person name="Ward D."/>
            <person name="Feldgarden M."/>
            <person name="Gevers D."/>
            <person name="Martens E."/>
            <person name="Sakamoto M."/>
            <person name="Benno Y."/>
            <person name="Song Y."/>
            <person name="Liu C."/>
            <person name="Lee J."/>
            <person name="Bolanos M."/>
            <person name="Vaisanen M.L."/>
            <person name="Finegold S.M."/>
            <person name="Walker B."/>
            <person name="Young S."/>
            <person name="Zeng Q."/>
            <person name="Gargeya S."/>
            <person name="Fitzgerald M."/>
            <person name="Haas B."/>
            <person name="Abouelleil A."/>
            <person name="Allen A.W."/>
            <person name="Alvarado L."/>
            <person name="Arachchi H.M."/>
            <person name="Berlin A.M."/>
            <person name="Chapman S.B."/>
            <person name="Gainer-Dewar J."/>
            <person name="Goldberg J."/>
            <person name="Griggs A."/>
            <person name="Gujja S."/>
            <person name="Hansen M."/>
            <person name="Howarth C."/>
            <person name="Imamovic A."/>
            <person name="Ireland A."/>
            <person name="Larimer J."/>
            <person name="McCowan C."/>
            <person name="Murphy C."/>
            <person name="Pearson M."/>
            <person name="Poon T.W."/>
            <person name="Priest M."/>
            <person name="Roberts A."/>
            <person name="Saif S."/>
            <person name="Shea T."/>
            <person name="Sisk P."/>
            <person name="Sykes S."/>
            <person name="Wortman J."/>
            <person name="Nusbaum C."/>
            <person name="Birren B."/>
        </authorList>
    </citation>
    <scope>NUCLEOTIDE SEQUENCE [LARGE SCALE GENOMIC DNA]</scope>
    <source>
        <strain evidence="5 6">DSM 19448</strain>
    </source>
</reference>
<gene>
    <name evidence="5" type="ORF">HMPREF1535_03566</name>
</gene>